<accession>A0ABR1ZG47</accession>
<dbReference type="Proteomes" id="UP001396334">
    <property type="component" value="Unassembled WGS sequence"/>
</dbReference>
<name>A0ABR1ZG47_9ROSI</name>
<reference evidence="1 2" key="1">
    <citation type="journal article" date="2024" name="G3 (Bethesda)">
        <title>Genome assembly of Hibiscus sabdariffa L. provides insights into metabolisms of medicinal natural products.</title>
        <authorList>
            <person name="Kim T."/>
        </authorList>
    </citation>
    <scope>NUCLEOTIDE SEQUENCE [LARGE SCALE GENOMIC DNA]</scope>
    <source>
        <strain evidence="1">TK-2024</strain>
        <tissue evidence="1">Old leaves</tissue>
    </source>
</reference>
<protein>
    <submittedName>
        <fullName evidence="1">Uncharacterized protein</fullName>
    </submittedName>
</protein>
<organism evidence="1 2">
    <name type="scientific">Hibiscus sabdariffa</name>
    <name type="common">roselle</name>
    <dbReference type="NCBI Taxonomy" id="183260"/>
    <lineage>
        <taxon>Eukaryota</taxon>
        <taxon>Viridiplantae</taxon>
        <taxon>Streptophyta</taxon>
        <taxon>Embryophyta</taxon>
        <taxon>Tracheophyta</taxon>
        <taxon>Spermatophyta</taxon>
        <taxon>Magnoliopsida</taxon>
        <taxon>eudicotyledons</taxon>
        <taxon>Gunneridae</taxon>
        <taxon>Pentapetalae</taxon>
        <taxon>rosids</taxon>
        <taxon>malvids</taxon>
        <taxon>Malvales</taxon>
        <taxon>Malvaceae</taxon>
        <taxon>Malvoideae</taxon>
        <taxon>Hibiscus</taxon>
    </lineage>
</organism>
<dbReference type="EMBL" id="JBBPBN010001184">
    <property type="protein sequence ID" value="KAK8479414.1"/>
    <property type="molecule type" value="Genomic_DNA"/>
</dbReference>
<gene>
    <name evidence="1" type="ORF">V6N11_000591</name>
</gene>
<proteinExistence type="predicted"/>
<evidence type="ECO:0000313" key="1">
    <source>
        <dbReference type="EMBL" id="KAK8479414.1"/>
    </source>
</evidence>
<evidence type="ECO:0000313" key="2">
    <source>
        <dbReference type="Proteomes" id="UP001396334"/>
    </source>
</evidence>
<sequence>MMVVNRMMVSGLVEMGASNECLVEAVGMEVDVGEEMGSARDGLGVEGAETRLFNQVREPAALVQAW</sequence>
<comment type="caution">
    <text evidence="1">The sequence shown here is derived from an EMBL/GenBank/DDBJ whole genome shotgun (WGS) entry which is preliminary data.</text>
</comment>
<keyword evidence="2" id="KW-1185">Reference proteome</keyword>